<evidence type="ECO:0000256" key="1">
    <source>
        <dbReference type="ARBA" id="ARBA00001971"/>
    </source>
</evidence>
<reference evidence="8 9" key="1">
    <citation type="submission" date="2024-01" db="EMBL/GenBank/DDBJ databases">
        <title>A draft genome for the cacao thread blight pathogen Marasmiellus scandens.</title>
        <authorList>
            <person name="Baruah I.K."/>
            <person name="Leung J."/>
            <person name="Bukari Y."/>
            <person name="Amoako-Attah I."/>
            <person name="Meinhardt L.W."/>
            <person name="Bailey B.A."/>
            <person name="Cohen S.P."/>
        </authorList>
    </citation>
    <scope>NUCLEOTIDE SEQUENCE [LARGE SCALE GENOMIC DNA]</scope>
    <source>
        <strain evidence="8 9">GH-19</strain>
    </source>
</reference>
<evidence type="ECO:0000256" key="5">
    <source>
        <dbReference type="ARBA" id="ARBA00023002"/>
    </source>
</evidence>
<evidence type="ECO:0000256" key="4">
    <source>
        <dbReference type="ARBA" id="ARBA00022723"/>
    </source>
</evidence>
<evidence type="ECO:0000256" key="2">
    <source>
        <dbReference type="ARBA" id="ARBA00010617"/>
    </source>
</evidence>
<evidence type="ECO:0000313" key="8">
    <source>
        <dbReference type="EMBL" id="KAK7472002.1"/>
    </source>
</evidence>
<accession>A0ABR1K493</accession>
<evidence type="ECO:0000256" key="6">
    <source>
        <dbReference type="ARBA" id="ARBA00023004"/>
    </source>
</evidence>
<keyword evidence="7" id="KW-0503">Monooxygenase</keyword>
<protein>
    <submittedName>
        <fullName evidence="8">Uncharacterized protein</fullName>
    </submittedName>
</protein>
<sequence>MFHQHFQSRSLARFHPLQRKAVLKLINGLIESGDENGPTAGFEGHIQSYAGSMILRVIYGIETQEDQDHYSSLVGRAAVGIANTAKFGDYLVDYLPWLKWVPCK</sequence>
<proteinExistence type="inferred from homology"/>
<keyword evidence="5" id="KW-0560">Oxidoreductase</keyword>
<comment type="caution">
    <text evidence="8">The sequence shown here is derived from an EMBL/GenBank/DDBJ whole genome shotgun (WGS) entry which is preliminary data.</text>
</comment>
<evidence type="ECO:0000256" key="3">
    <source>
        <dbReference type="ARBA" id="ARBA00022617"/>
    </source>
</evidence>
<keyword evidence="6" id="KW-0408">Iron</keyword>
<keyword evidence="3" id="KW-0349">Heme</keyword>
<comment type="cofactor">
    <cofactor evidence="1">
        <name>heme</name>
        <dbReference type="ChEBI" id="CHEBI:30413"/>
    </cofactor>
</comment>
<evidence type="ECO:0000313" key="9">
    <source>
        <dbReference type="Proteomes" id="UP001498398"/>
    </source>
</evidence>
<gene>
    <name evidence="8" type="ORF">VKT23_000109</name>
</gene>
<dbReference type="SUPFAM" id="SSF48264">
    <property type="entry name" value="Cytochrome P450"/>
    <property type="match status" value="1"/>
</dbReference>
<evidence type="ECO:0000256" key="7">
    <source>
        <dbReference type="ARBA" id="ARBA00023033"/>
    </source>
</evidence>
<dbReference type="PANTHER" id="PTHR46300">
    <property type="entry name" value="P450, PUTATIVE (EUROFUNG)-RELATED-RELATED"/>
    <property type="match status" value="1"/>
</dbReference>
<organism evidence="8 9">
    <name type="scientific">Marasmiellus scandens</name>
    <dbReference type="NCBI Taxonomy" id="2682957"/>
    <lineage>
        <taxon>Eukaryota</taxon>
        <taxon>Fungi</taxon>
        <taxon>Dikarya</taxon>
        <taxon>Basidiomycota</taxon>
        <taxon>Agaricomycotina</taxon>
        <taxon>Agaricomycetes</taxon>
        <taxon>Agaricomycetidae</taxon>
        <taxon>Agaricales</taxon>
        <taxon>Marasmiineae</taxon>
        <taxon>Omphalotaceae</taxon>
        <taxon>Marasmiellus</taxon>
    </lineage>
</organism>
<dbReference type="Gene3D" id="1.10.630.10">
    <property type="entry name" value="Cytochrome P450"/>
    <property type="match status" value="1"/>
</dbReference>
<keyword evidence="4" id="KW-0479">Metal-binding</keyword>
<keyword evidence="9" id="KW-1185">Reference proteome</keyword>
<dbReference type="Proteomes" id="UP001498398">
    <property type="component" value="Unassembled WGS sequence"/>
</dbReference>
<dbReference type="InterPro" id="IPR036396">
    <property type="entry name" value="Cyt_P450_sf"/>
</dbReference>
<dbReference type="EMBL" id="JBANRG010000001">
    <property type="protein sequence ID" value="KAK7472002.1"/>
    <property type="molecule type" value="Genomic_DNA"/>
</dbReference>
<dbReference type="InterPro" id="IPR050364">
    <property type="entry name" value="Cytochrome_P450_fung"/>
</dbReference>
<name>A0ABR1K493_9AGAR</name>
<comment type="similarity">
    <text evidence="2">Belongs to the cytochrome P450 family.</text>
</comment>